<feature type="domain" description="STAS" evidence="6">
    <location>
        <begin position="461"/>
        <end position="563"/>
    </location>
</feature>
<dbReference type="InterPro" id="IPR002645">
    <property type="entry name" value="STAS_dom"/>
</dbReference>
<proteinExistence type="predicted"/>
<evidence type="ECO:0000313" key="7">
    <source>
        <dbReference type="EMBL" id="HIW86673.1"/>
    </source>
</evidence>
<evidence type="ECO:0000256" key="5">
    <source>
        <dbReference type="SAM" id="Phobius"/>
    </source>
</evidence>
<dbReference type="EMBL" id="DXGG01000006">
    <property type="protein sequence ID" value="HIW86673.1"/>
    <property type="molecule type" value="Genomic_DNA"/>
</dbReference>
<dbReference type="CDD" id="cd07042">
    <property type="entry name" value="STAS_SulP_like_sulfate_transporter"/>
    <property type="match status" value="1"/>
</dbReference>
<comment type="subcellular location">
    <subcellularLocation>
        <location evidence="1">Membrane</location>
        <topology evidence="1">Multi-pass membrane protein</topology>
    </subcellularLocation>
</comment>
<dbReference type="PROSITE" id="PS50801">
    <property type="entry name" value="STAS"/>
    <property type="match status" value="1"/>
</dbReference>
<sequence>MKKINLKEVFSPKFFELVAGKSYSRELFAKDLTAGIIVGIVAIPLAIAFAIASGVSPQQGLITAIVAGIIISVFGGSHVQIGGPTGAFIVIIVGVIAQYGMGGLMIATVMAGIILIVMGLLKIGDIIKFMPYPIIVGFTSGIALVIFSTQMKDFFGLTALDGSELKVPSDFIDKWICYFKHISTINPLATAMAVFTVAISFLWNRVTKVVPGSLIAIIICTAASVVLQHYGMEVATIGNVYPELRDNVSLPSFTVPHIDLATLRMLISPAFTIAVLCAIESLLSAMVADGATGRKHNSNTELIAQGMANFVIPFFGGIPATGAIARTMANINNGGRTPVAGMVHAVFLLLVYLFLMPLAANIPFACLAGILVVVSYNMSEWRSFKGLLKNPKSDVVVLLITFFLTVVFDLTIAIEVGLLIAFVLFIKRVMETSSITVIEEELQRTEDPESERVYEKVGREVQIYEIDGPFFFGIANKFDELSSETKNKKPKIRIVRMRKVPFIDSTGLKNLKSLCDKSRKERIQIILSGVRPEVYQVLEHSGFVDYLGKEYIFDHISKALDKANEMTGGENKNSLQGE</sequence>
<name>A0A9D1REK1_9BACT</name>
<dbReference type="SUPFAM" id="SSF52091">
    <property type="entry name" value="SpoIIaa-like"/>
    <property type="match status" value="1"/>
</dbReference>
<dbReference type="GO" id="GO:0055085">
    <property type="term" value="P:transmembrane transport"/>
    <property type="evidence" value="ECO:0007669"/>
    <property type="project" value="InterPro"/>
</dbReference>
<feature type="transmembrane region" description="Helical" evidence="5">
    <location>
        <begin position="88"/>
        <end position="117"/>
    </location>
</feature>
<evidence type="ECO:0000313" key="8">
    <source>
        <dbReference type="Proteomes" id="UP000824267"/>
    </source>
</evidence>
<feature type="transmembrane region" description="Helical" evidence="5">
    <location>
        <begin position="184"/>
        <end position="203"/>
    </location>
</feature>
<gene>
    <name evidence="7" type="ORF">IAC47_00140</name>
</gene>
<feature type="transmembrane region" description="Helical" evidence="5">
    <location>
        <begin position="346"/>
        <end position="376"/>
    </location>
</feature>
<feature type="transmembrane region" description="Helical" evidence="5">
    <location>
        <begin position="396"/>
        <end position="426"/>
    </location>
</feature>
<dbReference type="Pfam" id="PF01740">
    <property type="entry name" value="STAS"/>
    <property type="match status" value="1"/>
</dbReference>
<evidence type="ECO:0000259" key="6">
    <source>
        <dbReference type="PROSITE" id="PS50801"/>
    </source>
</evidence>
<feature type="transmembrane region" description="Helical" evidence="5">
    <location>
        <begin position="209"/>
        <end position="227"/>
    </location>
</feature>
<feature type="transmembrane region" description="Helical" evidence="5">
    <location>
        <begin position="129"/>
        <end position="147"/>
    </location>
</feature>
<dbReference type="InterPro" id="IPR011547">
    <property type="entry name" value="SLC26A/SulP_dom"/>
</dbReference>
<feature type="transmembrane region" description="Helical" evidence="5">
    <location>
        <begin position="307"/>
        <end position="325"/>
    </location>
</feature>
<feature type="transmembrane region" description="Helical" evidence="5">
    <location>
        <begin position="266"/>
        <end position="287"/>
    </location>
</feature>
<feature type="transmembrane region" description="Helical" evidence="5">
    <location>
        <begin position="58"/>
        <end position="76"/>
    </location>
</feature>
<feature type="transmembrane region" description="Helical" evidence="5">
    <location>
        <begin position="32"/>
        <end position="52"/>
    </location>
</feature>
<dbReference type="InterPro" id="IPR036513">
    <property type="entry name" value="STAS_dom_sf"/>
</dbReference>
<keyword evidence="4 5" id="KW-0472">Membrane</keyword>
<keyword evidence="3 5" id="KW-1133">Transmembrane helix</keyword>
<reference evidence="7" key="2">
    <citation type="submission" date="2021-04" db="EMBL/GenBank/DDBJ databases">
        <authorList>
            <person name="Gilroy R."/>
        </authorList>
    </citation>
    <scope>NUCLEOTIDE SEQUENCE</scope>
    <source>
        <strain evidence="7">Gambia16-930</strain>
    </source>
</reference>
<dbReference type="PANTHER" id="PTHR11814">
    <property type="entry name" value="SULFATE TRANSPORTER"/>
    <property type="match status" value="1"/>
</dbReference>
<dbReference type="Pfam" id="PF00916">
    <property type="entry name" value="Sulfate_transp"/>
    <property type="match status" value="1"/>
</dbReference>
<dbReference type="AlphaFoldDB" id="A0A9D1REK1"/>
<dbReference type="GO" id="GO:0016020">
    <property type="term" value="C:membrane"/>
    <property type="evidence" value="ECO:0007669"/>
    <property type="project" value="UniProtKB-SubCell"/>
</dbReference>
<accession>A0A9D1REK1</accession>
<dbReference type="Gene3D" id="3.30.750.24">
    <property type="entry name" value="STAS domain"/>
    <property type="match status" value="1"/>
</dbReference>
<keyword evidence="2 5" id="KW-0812">Transmembrane</keyword>
<dbReference type="InterPro" id="IPR001902">
    <property type="entry name" value="SLC26A/SulP_fam"/>
</dbReference>
<comment type="caution">
    <text evidence="7">The sequence shown here is derived from an EMBL/GenBank/DDBJ whole genome shotgun (WGS) entry which is preliminary data.</text>
</comment>
<evidence type="ECO:0000256" key="1">
    <source>
        <dbReference type="ARBA" id="ARBA00004141"/>
    </source>
</evidence>
<organism evidence="7 8">
    <name type="scientific">Candidatus Onthomorpha intestinigallinarum</name>
    <dbReference type="NCBI Taxonomy" id="2840880"/>
    <lineage>
        <taxon>Bacteria</taxon>
        <taxon>Pseudomonadati</taxon>
        <taxon>Bacteroidota</taxon>
        <taxon>Bacteroidia</taxon>
        <taxon>Bacteroidales</taxon>
        <taxon>Candidatus Onthomorpha</taxon>
    </lineage>
</organism>
<evidence type="ECO:0000256" key="2">
    <source>
        <dbReference type="ARBA" id="ARBA00022692"/>
    </source>
</evidence>
<evidence type="ECO:0000256" key="3">
    <source>
        <dbReference type="ARBA" id="ARBA00022989"/>
    </source>
</evidence>
<evidence type="ECO:0000256" key="4">
    <source>
        <dbReference type="ARBA" id="ARBA00023136"/>
    </source>
</evidence>
<dbReference type="Proteomes" id="UP000824267">
    <property type="component" value="Unassembled WGS sequence"/>
</dbReference>
<reference evidence="7" key="1">
    <citation type="journal article" date="2021" name="PeerJ">
        <title>Extensive microbial diversity within the chicken gut microbiome revealed by metagenomics and culture.</title>
        <authorList>
            <person name="Gilroy R."/>
            <person name="Ravi A."/>
            <person name="Getino M."/>
            <person name="Pursley I."/>
            <person name="Horton D.L."/>
            <person name="Alikhan N.F."/>
            <person name="Baker D."/>
            <person name="Gharbi K."/>
            <person name="Hall N."/>
            <person name="Watson M."/>
            <person name="Adriaenssens E.M."/>
            <person name="Foster-Nyarko E."/>
            <person name="Jarju S."/>
            <person name="Secka A."/>
            <person name="Antonio M."/>
            <person name="Oren A."/>
            <person name="Chaudhuri R.R."/>
            <person name="La Ragione R."/>
            <person name="Hildebrand F."/>
            <person name="Pallen M.J."/>
        </authorList>
    </citation>
    <scope>NUCLEOTIDE SEQUENCE</scope>
    <source>
        <strain evidence="7">Gambia16-930</strain>
    </source>
</reference>
<protein>
    <submittedName>
        <fullName evidence="7">STAS domain-containing protein</fullName>
    </submittedName>
</protein>